<dbReference type="PANTHER" id="PTHR22298">
    <property type="entry name" value="ENDO-1,4-BETA-GLUCANASE"/>
    <property type="match status" value="1"/>
</dbReference>
<evidence type="ECO:0000313" key="11">
    <source>
        <dbReference type="EMBL" id="TQD99816.1"/>
    </source>
</evidence>
<dbReference type="InterPro" id="IPR018221">
    <property type="entry name" value="Glyco_hydro_9_His_AS"/>
</dbReference>
<sequence length="821" mass="91164">MPRGGGNYYNFTKIRDAIDSVGAKVNVIGVVLECGFPRQTRGTDWFVSVRIIDETHQDPGLSVNIFTDRNECPRILSVGDIIQFQRVTKCIWFVGANYFSFVREMKGGEDFNLVCKIIHIHEGAGNEWMAFVWDGTDAPPADILQKLEDEMKHPLPLHLEPFPLPGDTLCSSFPAVGTVLRVISQDLENDNLRLLKTGEWVKLVNLLCEVHAGIWRCVLTPFTKLRYTPKEDRLKFERKRLFNERLAQSPESLMQMPFGGFPSPQVTEVDDSDDDHAIFLTLMDVVASSEVPASFKCVVRVIAAFPWQAADFLFPAGTDRIRLTLEDSTARIHAFLYAEDGVKFFGGQPSVEALEIKRNALLGVRVNNDGVQDDTRRNPPWLPEDNKLQRVQWRGDSALQDGADAGIDLVGGYYDAGDNLKLGFPMAFTITMLSWSTIEMVSQLQAKQELTNALLAIKWGTDYLIKAHPQPDVLYGQVGQSNSDHGCWQRPEDMTTPRTSFKIDAQHPGSDLAAETAAAFAASSIAFKNSDSQYSSTLLMHAKQLFDFARDHPGLYQDSIPYAGKSYSSSGYHDEMLWAAAWLHRATNEKPYLDYVEQAQDIGGTRYAFSWDDKYLGAQLLVAMLVLEGKVDNAGKWAEYRSHAEEFICSCIQKGSTNRKRTPGGLLSFAQWDNIQCVATATFATIVYSNYLAAKNASLNCAVGNANPFDLVTFVKAQVDYILGSNPKNMSYMVGYGANYPNRIHHRGASIISIKQDPTPVTCGGGYTWCHSNAPNPNVLDGAVVGPDKNDGFSDDRGNFELGEPTTYNIGPLVGVFAYFA</sequence>
<gene>
    <name evidence="11" type="ORF">C1H46_014554</name>
</gene>
<protein>
    <recommendedName>
        <fullName evidence="9">Endoglucanase</fullName>
        <ecNumber evidence="9">3.2.1.4</ecNumber>
    </recommendedName>
</protein>
<dbReference type="SUPFAM" id="SSF48208">
    <property type="entry name" value="Six-hairpin glycosidases"/>
    <property type="match status" value="1"/>
</dbReference>
<feature type="domain" description="Telomeric single stranded DNA binding POT1/Cdc13" evidence="10">
    <location>
        <begin position="11"/>
        <end position="162"/>
    </location>
</feature>
<proteinExistence type="inferred from homology"/>
<dbReference type="EC" id="3.2.1.4" evidence="9"/>
<dbReference type="InterPro" id="IPR057620">
    <property type="entry name" value="POT1A/B-like_OB"/>
</dbReference>
<comment type="catalytic activity">
    <reaction evidence="1 9">
        <text>Endohydrolysis of (1-&gt;4)-beta-D-glucosidic linkages in cellulose, lichenin and cereal beta-D-glucans.</text>
        <dbReference type="EC" id="3.2.1.4"/>
    </reaction>
</comment>
<dbReference type="Pfam" id="PF25507">
    <property type="entry name" value="OB_POT1A"/>
    <property type="match status" value="1"/>
</dbReference>
<dbReference type="GO" id="GO:0003677">
    <property type="term" value="F:DNA binding"/>
    <property type="evidence" value="ECO:0007669"/>
    <property type="project" value="InterPro"/>
</dbReference>
<keyword evidence="6 8" id="KW-0326">Glycosidase</keyword>
<evidence type="ECO:0000256" key="7">
    <source>
        <dbReference type="ARBA" id="ARBA00023326"/>
    </source>
</evidence>
<accession>A0A540MLX4</accession>
<comment type="caution">
    <text evidence="11">The sequence shown here is derived from an EMBL/GenBank/DDBJ whole genome shotgun (WGS) entry which is preliminary data.</text>
</comment>
<dbReference type="InterPro" id="IPR001701">
    <property type="entry name" value="Glyco_hydro_9"/>
</dbReference>
<evidence type="ECO:0000256" key="8">
    <source>
        <dbReference type="PROSITE-ProRule" id="PRU10059"/>
    </source>
</evidence>
<evidence type="ECO:0000256" key="1">
    <source>
        <dbReference type="ARBA" id="ARBA00000966"/>
    </source>
</evidence>
<keyword evidence="7 8" id="KW-0624">Polysaccharide degradation</keyword>
<keyword evidence="5 8" id="KW-0119">Carbohydrate metabolism</keyword>
<dbReference type="GO" id="GO:0030245">
    <property type="term" value="P:cellulose catabolic process"/>
    <property type="evidence" value="ECO:0007669"/>
    <property type="project" value="UniProtKB-KW"/>
</dbReference>
<evidence type="ECO:0000256" key="3">
    <source>
        <dbReference type="ARBA" id="ARBA00022801"/>
    </source>
</evidence>
<dbReference type="InterPro" id="IPR011564">
    <property type="entry name" value="Telomer_end-bd_POT1/Cdc13"/>
</dbReference>
<evidence type="ECO:0000259" key="10">
    <source>
        <dbReference type="SMART" id="SM00976"/>
    </source>
</evidence>
<dbReference type="GO" id="GO:0008810">
    <property type="term" value="F:cellulase activity"/>
    <property type="evidence" value="ECO:0007669"/>
    <property type="project" value="UniProtKB-EC"/>
</dbReference>
<dbReference type="Pfam" id="PF00759">
    <property type="entry name" value="Glyco_hydro_9"/>
    <property type="match status" value="1"/>
</dbReference>
<dbReference type="Proteomes" id="UP000315295">
    <property type="component" value="Unassembled WGS sequence"/>
</dbReference>
<feature type="active site" evidence="8">
    <location>
        <position position="745"/>
    </location>
</feature>
<dbReference type="Gene3D" id="2.40.50.140">
    <property type="entry name" value="Nucleic acid-binding proteins"/>
    <property type="match status" value="2"/>
</dbReference>
<dbReference type="GO" id="GO:0000781">
    <property type="term" value="C:chromosome, telomeric region"/>
    <property type="evidence" value="ECO:0007669"/>
    <property type="project" value="InterPro"/>
</dbReference>
<evidence type="ECO:0000256" key="6">
    <source>
        <dbReference type="ARBA" id="ARBA00023295"/>
    </source>
</evidence>
<name>A0A540MLX4_MALBA</name>
<organism evidence="11 12">
    <name type="scientific">Malus baccata</name>
    <name type="common">Siberian crab apple</name>
    <name type="synonym">Pyrus baccata</name>
    <dbReference type="NCBI Taxonomy" id="106549"/>
    <lineage>
        <taxon>Eukaryota</taxon>
        <taxon>Viridiplantae</taxon>
        <taxon>Streptophyta</taxon>
        <taxon>Embryophyta</taxon>
        <taxon>Tracheophyta</taxon>
        <taxon>Spermatophyta</taxon>
        <taxon>Magnoliopsida</taxon>
        <taxon>eudicotyledons</taxon>
        <taxon>Gunneridae</taxon>
        <taxon>Pentapetalae</taxon>
        <taxon>rosids</taxon>
        <taxon>fabids</taxon>
        <taxon>Rosales</taxon>
        <taxon>Rosaceae</taxon>
        <taxon>Amygdaloideae</taxon>
        <taxon>Maleae</taxon>
        <taxon>Malus</taxon>
    </lineage>
</organism>
<keyword evidence="3 8" id="KW-0378">Hydrolase</keyword>
<evidence type="ECO:0000256" key="2">
    <source>
        <dbReference type="ARBA" id="ARBA00007072"/>
    </source>
</evidence>
<dbReference type="InterPro" id="IPR012341">
    <property type="entry name" value="6hp_glycosidase-like_sf"/>
</dbReference>
<dbReference type="SUPFAM" id="SSF50249">
    <property type="entry name" value="Nucleic acid-binding proteins"/>
    <property type="match status" value="2"/>
</dbReference>
<dbReference type="InterPro" id="IPR012340">
    <property type="entry name" value="NA-bd_OB-fold"/>
</dbReference>
<keyword evidence="12" id="KW-1185">Reference proteome</keyword>
<dbReference type="Gene3D" id="1.50.10.10">
    <property type="match status" value="1"/>
</dbReference>
<dbReference type="SMART" id="SM00976">
    <property type="entry name" value="Telo_bind"/>
    <property type="match status" value="1"/>
</dbReference>
<evidence type="ECO:0000256" key="5">
    <source>
        <dbReference type="ARBA" id="ARBA00023277"/>
    </source>
</evidence>
<keyword evidence="4 9" id="KW-0136">Cellulose degradation</keyword>
<dbReference type="AlphaFoldDB" id="A0A540MLX4"/>
<dbReference type="InterPro" id="IPR008928">
    <property type="entry name" value="6-hairpin_glycosidase_sf"/>
</dbReference>
<comment type="similarity">
    <text evidence="2 8 9">Belongs to the glycosyl hydrolase 9 (cellulase E) family.</text>
</comment>
<evidence type="ECO:0000313" key="12">
    <source>
        <dbReference type="Proteomes" id="UP000315295"/>
    </source>
</evidence>
<dbReference type="FunFam" id="1.50.10.10:FF:000020">
    <property type="entry name" value="Endoglucanase"/>
    <property type="match status" value="1"/>
</dbReference>
<evidence type="ECO:0000256" key="4">
    <source>
        <dbReference type="ARBA" id="ARBA00023001"/>
    </source>
</evidence>
<evidence type="ECO:0000256" key="9">
    <source>
        <dbReference type="RuleBase" id="RU361166"/>
    </source>
</evidence>
<dbReference type="STRING" id="106549.A0A540MLX4"/>
<dbReference type="Pfam" id="PF02765">
    <property type="entry name" value="POT1"/>
    <property type="match status" value="1"/>
</dbReference>
<reference evidence="11 12" key="1">
    <citation type="journal article" date="2019" name="G3 (Bethesda)">
        <title>Sequencing of a Wild Apple (Malus baccata) Genome Unravels the Differences Between Cultivated and Wild Apple Species Regarding Disease Resistance and Cold Tolerance.</title>
        <authorList>
            <person name="Chen X."/>
        </authorList>
    </citation>
    <scope>NUCLEOTIDE SEQUENCE [LARGE SCALE GENOMIC DNA]</scope>
    <source>
        <strain evidence="12">cv. Shandingzi</strain>
        <tissue evidence="11">Leaves</tissue>
    </source>
</reference>
<dbReference type="PROSITE" id="PS00592">
    <property type="entry name" value="GH9_2"/>
    <property type="match status" value="1"/>
</dbReference>
<dbReference type="EMBL" id="VIEB01000227">
    <property type="protein sequence ID" value="TQD99816.1"/>
    <property type="molecule type" value="Genomic_DNA"/>
</dbReference>
<dbReference type="GO" id="GO:0000723">
    <property type="term" value="P:telomere maintenance"/>
    <property type="evidence" value="ECO:0007669"/>
    <property type="project" value="InterPro"/>
</dbReference>